<dbReference type="EMBL" id="JBHULB010000007">
    <property type="protein sequence ID" value="MFD2586154.1"/>
    <property type="molecule type" value="Genomic_DNA"/>
</dbReference>
<gene>
    <name evidence="1" type="ORF">ACFSQJ_04395</name>
</gene>
<evidence type="ECO:0000313" key="1">
    <source>
        <dbReference type="EMBL" id="MFD2586154.1"/>
    </source>
</evidence>
<protein>
    <submittedName>
        <fullName evidence="1">Uncharacterized protein</fullName>
    </submittedName>
</protein>
<dbReference type="RefSeq" id="WP_339337104.1">
    <property type="nucleotide sequence ID" value="NZ_JBHULB010000007.1"/>
</dbReference>
<accession>A0ABW5MSL3</accession>
<name>A0ABW5MSL3_9FLAO</name>
<dbReference type="Proteomes" id="UP001597526">
    <property type="component" value="Unassembled WGS sequence"/>
</dbReference>
<sequence length="161" mass="19047">MIPSEKLLKYLEYLAKEEHPEINGKQYSRSQIILAERLVRDLEKAIGIASQKPKLSRRRSFIVILEELYFNVPKYPDDLTLDGIHRRASQRFEYMNRDVKSFTTPTEVHPKDPCTYYEDNSHAKARYRTALQHLVLESHRYFEVPEAETSLEILFEDVQLC</sequence>
<keyword evidence="2" id="KW-1185">Reference proteome</keyword>
<reference evidence="2" key="1">
    <citation type="journal article" date="2019" name="Int. J. Syst. Evol. Microbiol.">
        <title>The Global Catalogue of Microorganisms (GCM) 10K type strain sequencing project: providing services to taxonomists for standard genome sequencing and annotation.</title>
        <authorList>
            <consortium name="The Broad Institute Genomics Platform"/>
            <consortium name="The Broad Institute Genome Sequencing Center for Infectious Disease"/>
            <person name="Wu L."/>
            <person name="Ma J."/>
        </authorList>
    </citation>
    <scope>NUCLEOTIDE SEQUENCE [LARGE SCALE GENOMIC DNA]</scope>
    <source>
        <strain evidence="2">KCTC 52368</strain>
    </source>
</reference>
<comment type="caution">
    <text evidence="1">The sequence shown here is derived from an EMBL/GenBank/DDBJ whole genome shotgun (WGS) entry which is preliminary data.</text>
</comment>
<proteinExistence type="predicted"/>
<organism evidence="1 2">
    <name type="scientific">Croceitalea marina</name>
    <dbReference type="NCBI Taxonomy" id="1775166"/>
    <lineage>
        <taxon>Bacteria</taxon>
        <taxon>Pseudomonadati</taxon>
        <taxon>Bacteroidota</taxon>
        <taxon>Flavobacteriia</taxon>
        <taxon>Flavobacteriales</taxon>
        <taxon>Flavobacteriaceae</taxon>
        <taxon>Croceitalea</taxon>
    </lineage>
</organism>
<evidence type="ECO:0000313" key="2">
    <source>
        <dbReference type="Proteomes" id="UP001597526"/>
    </source>
</evidence>